<feature type="domain" description="Haem-binding" evidence="1">
    <location>
        <begin position="14"/>
        <end position="149"/>
    </location>
</feature>
<dbReference type="Gene3D" id="3.50.70.20">
    <property type="entry name" value="Cytochrome P460"/>
    <property type="match status" value="1"/>
</dbReference>
<protein>
    <recommendedName>
        <fullName evidence="1">Haem-binding domain-containing protein</fullName>
    </recommendedName>
</protein>
<sequence>MTKLFKRKMMIVVVLAVIAITTVTIISINTTVIANSPVTGEIQLPADVKQVLMQSCYDCHSNETKLHWYNKLPIAASLARRDITKARKHFNFSEWNKLSPNEQNGLLWEMYNMVNAGEMPLPSYTALHPGAKVSPTGLSILRNYLNTIKVDPAFNADKEKQADSQYLKWVNRYAPPDSLPVSANGIKHMPEYRNWQVMSTTSRLDNGTMRVMYANPVAYNAIKTGRINPWPNGSVIVKLVWEKLVTASGDIRPGKFLNVQYMVRDSEKFKDTKGWGYAKFETPALKPDNESPSKCASCHQAANQTGYVFDLSTKD</sequence>
<dbReference type="RefSeq" id="WP_158085367.1">
    <property type="nucleotide sequence ID" value="NZ_LVYD01000058.1"/>
</dbReference>
<evidence type="ECO:0000313" key="2">
    <source>
        <dbReference type="EMBL" id="OQP61192.1"/>
    </source>
</evidence>
<name>A0A1V9FS72_9BACT</name>
<dbReference type="InterPro" id="IPR032033">
    <property type="entry name" value="Cytochrome_P460"/>
</dbReference>
<organism evidence="2 3">
    <name type="scientific">Niastella vici</name>
    <dbReference type="NCBI Taxonomy" id="1703345"/>
    <lineage>
        <taxon>Bacteria</taxon>
        <taxon>Pseudomonadati</taxon>
        <taxon>Bacteroidota</taxon>
        <taxon>Chitinophagia</taxon>
        <taxon>Chitinophagales</taxon>
        <taxon>Chitinophagaceae</taxon>
        <taxon>Niastella</taxon>
    </lineage>
</organism>
<gene>
    <name evidence="2" type="ORF">A3860_05625</name>
</gene>
<dbReference type="Pfam" id="PF16694">
    <property type="entry name" value="Cytochrome_P460"/>
    <property type="match status" value="1"/>
</dbReference>
<dbReference type="InterPro" id="IPR038142">
    <property type="entry name" value="Cytochrome_P460_sp"/>
</dbReference>
<dbReference type="InterPro" id="IPR025992">
    <property type="entry name" value="Haem-bd"/>
</dbReference>
<dbReference type="Pfam" id="PF14376">
    <property type="entry name" value="Haem_bd"/>
    <property type="match status" value="1"/>
</dbReference>
<dbReference type="Proteomes" id="UP000192796">
    <property type="component" value="Unassembled WGS sequence"/>
</dbReference>
<dbReference type="STRING" id="1703345.A3860_05625"/>
<dbReference type="SMART" id="SM01235">
    <property type="entry name" value="Haem_bd"/>
    <property type="match status" value="1"/>
</dbReference>
<dbReference type="OrthoDB" id="196738at2"/>
<keyword evidence="3" id="KW-1185">Reference proteome</keyword>
<dbReference type="AlphaFoldDB" id="A0A1V9FS72"/>
<dbReference type="CDD" id="cd20753">
    <property type="entry name" value="cyt_P460_Mc-like"/>
    <property type="match status" value="1"/>
</dbReference>
<accession>A0A1V9FS72</accession>
<evidence type="ECO:0000313" key="3">
    <source>
        <dbReference type="Proteomes" id="UP000192796"/>
    </source>
</evidence>
<reference evidence="2 3" key="1">
    <citation type="submission" date="2016-03" db="EMBL/GenBank/DDBJ databases">
        <title>Niastella vici sp. nov., isolated from farmland soil.</title>
        <authorList>
            <person name="Chen L."/>
            <person name="Wang D."/>
            <person name="Yang S."/>
            <person name="Wang G."/>
        </authorList>
    </citation>
    <scope>NUCLEOTIDE SEQUENCE [LARGE SCALE GENOMIC DNA]</scope>
    <source>
        <strain evidence="2 3">DJ57</strain>
    </source>
</reference>
<proteinExistence type="predicted"/>
<evidence type="ECO:0000259" key="1">
    <source>
        <dbReference type="SMART" id="SM01235"/>
    </source>
</evidence>
<comment type="caution">
    <text evidence="2">The sequence shown here is derived from an EMBL/GenBank/DDBJ whole genome shotgun (WGS) entry which is preliminary data.</text>
</comment>
<dbReference type="EMBL" id="LVYD01000058">
    <property type="protein sequence ID" value="OQP61192.1"/>
    <property type="molecule type" value="Genomic_DNA"/>
</dbReference>